<reference evidence="6" key="2">
    <citation type="submission" date="2025-09" db="UniProtKB">
        <authorList>
            <consortium name="Ensembl"/>
        </authorList>
    </citation>
    <scope>IDENTIFICATION</scope>
</reference>
<dbReference type="PANTHER" id="PTHR11407">
    <property type="entry name" value="LYSOZYME C"/>
    <property type="match status" value="1"/>
</dbReference>
<dbReference type="GO" id="GO:0003796">
    <property type="term" value="F:lysozyme activity"/>
    <property type="evidence" value="ECO:0007669"/>
    <property type="project" value="InterPro"/>
</dbReference>
<dbReference type="SUPFAM" id="SSF53955">
    <property type="entry name" value="Lysozyme-like"/>
    <property type="match status" value="1"/>
</dbReference>
<dbReference type="Pfam" id="PF00062">
    <property type="entry name" value="Lys"/>
    <property type="match status" value="1"/>
</dbReference>
<dbReference type="InterPro" id="IPR023346">
    <property type="entry name" value="Lysozyme-like_dom_sf"/>
</dbReference>
<dbReference type="AlphaFoldDB" id="A0A8C6RV46"/>
<dbReference type="Ensembl" id="ENSNGAT00000029130.1">
    <property type="protein sequence ID" value="ENSNGAP00000023432.1"/>
    <property type="gene ID" value="ENSNGAG00000021999.1"/>
</dbReference>
<dbReference type="GO" id="GO:0036126">
    <property type="term" value="C:sperm flagellum"/>
    <property type="evidence" value="ECO:0007669"/>
    <property type="project" value="Ensembl"/>
</dbReference>
<dbReference type="InterPro" id="IPR019799">
    <property type="entry name" value="Glyco_hydro_22_CS"/>
</dbReference>
<dbReference type="KEGG" id="ngi:103747132"/>
<gene>
    <name evidence="6" type="primary">Lyzl4</name>
</gene>
<dbReference type="CDD" id="cd16897">
    <property type="entry name" value="LYZ_C"/>
    <property type="match status" value="1"/>
</dbReference>
<evidence type="ECO:0000313" key="7">
    <source>
        <dbReference type="Proteomes" id="UP000694381"/>
    </source>
</evidence>
<dbReference type="InterPro" id="IPR001916">
    <property type="entry name" value="Glyco_hydro_22"/>
</dbReference>
<dbReference type="GeneID" id="103747132"/>
<accession>A0A8C6RV46</accession>
<keyword evidence="4" id="KW-0732">Signal</keyword>
<dbReference type="GO" id="GO:0007342">
    <property type="term" value="P:fusion of sperm to egg plasma membrane involved in single fertilization"/>
    <property type="evidence" value="ECO:0007669"/>
    <property type="project" value="TreeGrafter"/>
</dbReference>
<feature type="domain" description="Glycosyl hydrolases family 22 (GH22)" evidence="5">
    <location>
        <begin position="91"/>
        <end position="109"/>
    </location>
</feature>
<protein>
    <submittedName>
        <fullName evidence="6">Lysozyme-like 4</fullName>
    </submittedName>
</protein>
<dbReference type="CTD" id="131375"/>
<proteinExistence type="inferred from homology"/>
<evidence type="ECO:0000256" key="3">
    <source>
        <dbReference type="RuleBase" id="RU004440"/>
    </source>
</evidence>
<dbReference type="FunFam" id="1.10.530.10:FF:000001">
    <property type="entry name" value="Lysozyme C"/>
    <property type="match status" value="1"/>
</dbReference>
<name>A0A8C6RV46_NANGA</name>
<keyword evidence="7" id="KW-1185">Reference proteome</keyword>
<dbReference type="Proteomes" id="UP000694381">
    <property type="component" value="Unassembled WGS sequence"/>
</dbReference>
<dbReference type="GeneTree" id="ENSGT00940000162293"/>
<dbReference type="GO" id="GO:0001669">
    <property type="term" value="C:acrosomal vesicle"/>
    <property type="evidence" value="ECO:0007669"/>
    <property type="project" value="Ensembl"/>
</dbReference>
<dbReference type="OMA" id="AWPSWSL"/>
<dbReference type="Gene3D" id="1.10.530.10">
    <property type="match status" value="1"/>
</dbReference>
<dbReference type="InterPro" id="IPR000974">
    <property type="entry name" value="Glyco_hydro_22_lys"/>
</dbReference>
<organism evidence="6 7">
    <name type="scientific">Nannospalax galili</name>
    <name type="common">Northern Israeli blind subterranean mole rat</name>
    <name type="synonym">Spalax galili</name>
    <dbReference type="NCBI Taxonomy" id="1026970"/>
    <lineage>
        <taxon>Eukaryota</taxon>
        <taxon>Metazoa</taxon>
        <taxon>Chordata</taxon>
        <taxon>Craniata</taxon>
        <taxon>Vertebrata</taxon>
        <taxon>Euteleostomi</taxon>
        <taxon>Mammalia</taxon>
        <taxon>Eutheria</taxon>
        <taxon>Euarchontoglires</taxon>
        <taxon>Glires</taxon>
        <taxon>Rodentia</taxon>
        <taxon>Myomorpha</taxon>
        <taxon>Muroidea</taxon>
        <taxon>Spalacidae</taxon>
        <taxon>Spalacinae</taxon>
        <taxon>Nannospalax</taxon>
    </lineage>
</organism>
<dbReference type="RefSeq" id="XP_008847669.1">
    <property type="nucleotide sequence ID" value="XM_008849447.2"/>
</dbReference>
<evidence type="ECO:0000256" key="1">
    <source>
        <dbReference type="ARBA" id="ARBA00010859"/>
    </source>
</evidence>
<evidence type="ECO:0000259" key="5">
    <source>
        <dbReference type="PROSITE" id="PS00128"/>
    </source>
</evidence>
<keyword evidence="2" id="KW-1015">Disulfide bond</keyword>
<dbReference type="PRINTS" id="PR00137">
    <property type="entry name" value="LYSOZYME"/>
</dbReference>
<dbReference type="PROSITE" id="PS00128">
    <property type="entry name" value="GLYCOSYL_HYDROL_F22_1"/>
    <property type="match status" value="1"/>
</dbReference>
<dbReference type="PROSITE" id="PS51348">
    <property type="entry name" value="GLYCOSYL_HYDROL_F22_2"/>
    <property type="match status" value="1"/>
</dbReference>
<evidence type="ECO:0000256" key="4">
    <source>
        <dbReference type="SAM" id="SignalP"/>
    </source>
</evidence>
<feature type="signal peptide" evidence="4">
    <location>
        <begin position="1"/>
        <end position="20"/>
    </location>
</feature>
<sequence>MQVRIVLALISYLLAPNGAAILGRCVVAKKLYDGGLDYFEGYSLENWVCLAYFESKFNPSAVYENSQSGYTGYGLFQIRDSEWCDHGKTICSVSCSALLNPNLKDTIECVKKIVKGKQGLGAWPTWSRNCQLSDTLGRWLDGCKL</sequence>
<feature type="chain" id="PRO_5034321811" evidence="4">
    <location>
        <begin position="21"/>
        <end position="145"/>
    </location>
</feature>
<dbReference type="SMART" id="SM00263">
    <property type="entry name" value="LYZ1"/>
    <property type="match status" value="1"/>
</dbReference>
<evidence type="ECO:0000256" key="2">
    <source>
        <dbReference type="ARBA" id="ARBA00023157"/>
    </source>
</evidence>
<dbReference type="GO" id="GO:0005615">
    <property type="term" value="C:extracellular space"/>
    <property type="evidence" value="ECO:0007669"/>
    <property type="project" value="Ensembl"/>
</dbReference>
<dbReference type="OrthoDB" id="17373at2759"/>
<comment type="similarity">
    <text evidence="1 3">Belongs to the glycosyl hydrolase 22 family.</text>
</comment>
<evidence type="ECO:0000313" key="6">
    <source>
        <dbReference type="Ensembl" id="ENSNGAP00000023432.1"/>
    </source>
</evidence>
<dbReference type="PANTHER" id="PTHR11407:SF21">
    <property type="entry name" value="LYSOZYME-LIKE PROTEIN 4"/>
    <property type="match status" value="1"/>
</dbReference>
<reference evidence="6" key="1">
    <citation type="submission" date="2025-08" db="UniProtKB">
        <authorList>
            <consortium name="Ensembl"/>
        </authorList>
    </citation>
    <scope>IDENTIFICATION</scope>
</reference>
<dbReference type="PRINTS" id="PR00135">
    <property type="entry name" value="LYZLACT"/>
</dbReference>